<dbReference type="GO" id="GO:0005886">
    <property type="term" value="C:plasma membrane"/>
    <property type="evidence" value="ECO:0000318"/>
    <property type="project" value="GO_Central"/>
</dbReference>
<keyword evidence="2" id="KW-1003">Cell membrane</keyword>
<gene>
    <name evidence="17" type="ORF">NEMVEDRAFT_v1g85091</name>
</gene>
<evidence type="ECO:0000256" key="11">
    <source>
        <dbReference type="ARBA" id="ARBA00023286"/>
    </source>
</evidence>
<dbReference type="GO" id="GO:0043005">
    <property type="term" value="C:neuron projection"/>
    <property type="evidence" value="ECO:0000318"/>
    <property type="project" value="GO_Central"/>
</dbReference>
<feature type="non-terminal residue" evidence="17">
    <location>
        <position position="1"/>
    </location>
</feature>
<accession>A7RKU6</accession>
<keyword evidence="12 14" id="KW-0407">Ion channel</keyword>
<sequence length="331" mass="37746">EQRLISDLLQGYSRNARPVLNSNHTLKVFFGMEIVQIVNVENRNQIIQTNVWIRQRWDNELLTWHPSNYEGVQTVRLDAKSVWIPDIVLYDSADSVFSGGHEKYKTHVIISKDGSSAWFSPASFRSTCKIDVTYFPFDEQTCYMKFGSWTYTIADVDIQASPAPVKSSKYLKSAEWDLMSATTSRKSQIYACCPEPISDVTIAMTIRRKPLFYAFNLITPCMIMLTMILLGFFLPPESGERITLSITVLLAMAVFLQLVAETLPRNSESIPLLGRFYITIMTEIAVSLMATCWVLNIHHRNSGTTLVVEMPKWVDVIVLRWLAVVLCVRQP</sequence>
<dbReference type="SUPFAM" id="SSF63712">
    <property type="entry name" value="Nicotinic receptor ligand binding domain-like"/>
    <property type="match status" value="1"/>
</dbReference>
<feature type="domain" description="Neurotransmitter-gated ion-channel ligand-binding" evidence="15">
    <location>
        <begin position="1"/>
        <end position="210"/>
    </location>
</feature>
<evidence type="ECO:0000256" key="14">
    <source>
        <dbReference type="RuleBase" id="RU000687"/>
    </source>
</evidence>
<keyword evidence="5" id="KW-0770">Synapse</keyword>
<evidence type="ECO:0000256" key="3">
    <source>
        <dbReference type="ARBA" id="ARBA00022692"/>
    </source>
</evidence>
<evidence type="ECO:0000256" key="1">
    <source>
        <dbReference type="ARBA" id="ARBA00022448"/>
    </source>
</evidence>
<dbReference type="PROSITE" id="PS00236">
    <property type="entry name" value="NEUROTR_ION_CHANNEL"/>
    <property type="match status" value="1"/>
</dbReference>
<feature type="domain" description="Neurotransmitter-gated ion-channel transmembrane" evidence="16">
    <location>
        <begin position="217"/>
        <end position="331"/>
    </location>
</feature>
<dbReference type="GO" id="GO:0007268">
    <property type="term" value="P:chemical synaptic transmission"/>
    <property type="evidence" value="ECO:0000318"/>
    <property type="project" value="GO_Central"/>
</dbReference>
<evidence type="ECO:0000256" key="8">
    <source>
        <dbReference type="ARBA" id="ARBA00023157"/>
    </source>
</evidence>
<dbReference type="InterPro" id="IPR006029">
    <property type="entry name" value="Neurotrans-gated_channel_TM"/>
</dbReference>
<dbReference type="InterPro" id="IPR006202">
    <property type="entry name" value="Neur_chan_lig-bd"/>
</dbReference>
<evidence type="ECO:0000259" key="16">
    <source>
        <dbReference type="Pfam" id="PF02932"/>
    </source>
</evidence>
<dbReference type="CDD" id="cd18997">
    <property type="entry name" value="LGIC_ECD_nAChR"/>
    <property type="match status" value="1"/>
</dbReference>
<dbReference type="AlphaFoldDB" id="A7RKU6"/>
<dbReference type="GO" id="GO:0034220">
    <property type="term" value="P:monoatomic ion transmembrane transport"/>
    <property type="evidence" value="ECO:0000318"/>
    <property type="project" value="GO_Central"/>
</dbReference>
<feature type="transmembrane region" description="Helical" evidence="14">
    <location>
        <begin position="272"/>
        <end position="298"/>
    </location>
</feature>
<evidence type="ECO:0000256" key="7">
    <source>
        <dbReference type="ARBA" id="ARBA00023136"/>
    </source>
</evidence>
<dbReference type="EMBL" id="DS469516">
    <property type="protein sequence ID" value="EDO47969.1"/>
    <property type="molecule type" value="Genomic_DNA"/>
</dbReference>
<evidence type="ECO:0000256" key="2">
    <source>
        <dbReference type="ARBA" id="ARBA00022475"/>
    </source>
</evidence>
<name>A7RKU6_NEMVE</name>
<evidence type="ECO:0000313" key="18">
    <source>
        <dbReference type="Proteomes" id="UP000001593"/>
    </source>
</evidence>
<keyword evidence="1 14" id="KW-0813">Transport</keyword>
<protein>
    <submittedName>
        <fullName evidence="17">Uncharacterized protein</fullName>
    </submittedName>
</protein>
<dbReference type="PANTHER" id="PTHR18945">
    <property type="entry name" value="NEUROTRANSMITTER GATED ION CHANNEL"/>
    <property type="match status" value="1"/>
</dbReference>
<dbReference type="GO" id="GO:1902495">
    <property type="term" value="C:transmembrane transporter complex"/>
    <property type="evidence" value="ECO:0000318"/>
    <property type="project" value="GO_Central"/>
</dbReference>
<evidence type="ECO:0000256" key="12">
    <source>
        <dbReference type="ARBA" id="ARBA00023303"/>
    </source>
</evidence>
<keyword evidence="3 14" id="KW-0812">Transmembrane</keyword>
<dbReference type="GO" id="GO:0022848">
    <property type="term" value="F:acetylcholine-gated monoatomic cation-selective channel activity"/>
    <property type="evidence" value="ECO:0007669"/>
    <property type="project" value="InterPro"/>
</dbReference>
<dbReference type="GO" id="GO:0045202">
    <property type="term" value="C:synapse"/>
    <property type="evidence" value="ECO:0000318"/>
    <property type="project" value="GO_Central"/>
</dbReference>
<comment type="similarity">
    <text evidence="14">Belongs to the ligand-gated ion channel (TC 1.A.9) family.</text>
</comment>
<keyword evidence="18" id="KW-1185">Reference proteome</keyword>
<evidence type="ECO:0000256" key="10">
    <source>
        <dbReference type="ARBA" id="ARBA00023180"/>
    </source>
</evidence>
<feature type="non-terminal residue" evidence="17">
    <location>
        <position position="331"/>
    </location>
</feature>
<dbReference type="KEGG" id="nve:5520188"/>
<dbReference type="InterPro" id="IPR018000">
    <property type="entry name" value="Neurotransmitter_ion_chnl_CS"/>
</dbReference>
<dbReference type="InterPro" id="IPR002394">
    <property type="entry name" value="Nicotinic_acetylcholine_rcpt"/>
</dbReference>
<feature type="transmembrane region" description="Helical" evidence="14">
    <location>
        <begin position="241"/>
        <end position="260"/>
    </location>
</feature>
<dbReference type="InterPro" id="IPR006201">
    <property type="entry name" value="Neur_channel"/>
</dbReference>
<dbReference type="Proteomes" id="UP000001593">
    <property type="component" value="Unassembled WGS sequence"/>
</dbReference>
<dbReference type="Gene3D" id="2.70.170.10">
    <property type="entry name" value="Neurotransmitter-gated ion-channel ligand-binding domain"/>
    <property type="match status" value="1"/>
</dbReference>
<keyword evidence="6 14" id="KW-0406">Ion transport</keyword>
<dbReference type="GO" id="GO:1904315">
    <property type="term" value="F:transmitter-gated monoatomic ion channel activity involved in regulation of postsynaptic membrane potential"/>
    <property type="evidence" value="ECO:0000318"/>
    <property type="project" value="GO_Central"/>
</dbReference>
<keyword evidence="8" id="KW-1015">Disulfide bond</keyword>
<keyword evidence="4 14" id="KW-1133">Transmembrane helix</keyword>
<organism evidence="17 18">
    <name type="scientific">Nematostella vectensis</name>
    <name type="common">Starlet sea anemone</name>
    <dbReference type="NCBI Taxonomy" id="45351"/>
    <lineage>
        <taxon>Eukaryota</taxon>
        <taxon>Metazoa</taxon>
        <taxon>Cnidaria</taxon>
        <taxon>Anthozoa</taxon>
        <taxon>Hexacorallia</taxon>
        <taxon>Actiniaria</taxon>
        <taxon>Edwardsiidae</taxon>
        <taxon>Nematostella</taxon>
    </lineage>
</organism>
<evidence type="ECO:0000259" key="15">
    <source>
        <dbReference type="Pfam" id="PF02931"/>
    </source>
</evidence>
<evidence type="ECO:0000256" key="9">
    <source>
        <dbReference type="ARBA" id="ARBA00023170"/>
    </source>
</evidence>
<dbReference type="Pfam" id="PF02932">
    <property type="entry name" value="Neur_chan_memb"/>
    <property type="match status" value="1"/>
</dbReference>
<comment type="subcellular location">
    <subcellularLocation>
        <location evidence="13">Synaptic cell membrane</location>
        <topology evidence="13">Multi-pass membrane protein</topology>
    </subcellularLocation>
</comment>
<keyword evidence="9" id="KW-0675">Receptor</keyword>
<comment type="caution">
    <text evidence="14">Lacks conserved residue(s) required for the propagation of feature annotation.</text>
</comment>
<dbReference type="InterPro" id="IPR036734">
    <property type="entry name" value="Neur_chan_lig-bd_sf"/>
</dbReference>
<dbReference type="GO" id="GO:0045211">
    <property type="term" value="C:postsynaptic membrane"/>
    <property type="evidence" value="ECO:0007669"/>
    <property type="project" value="InterPro"/>
</dbReference>
<dbReference type="InParanoid" id="A7RKU6"/>
<keyword evidence="10" id="KW-0325">Glycoprotein</keyword>
<reference evidence="17 18" key="1">
    <citation type="journal article" date="2007" name="Science">
        <title>Sea anemone genome reveals ancestral eumetazoan gene repertoire and genomic organization.</title>
        <authorList>
            <person name="Putnam N.H."/>
            <person name="Srivastava M."/>
            <person name="Hellsten U."/>
            <person name="Dirks B."/>
            <person name="Chapman J."/>
            <person name="Salamov A."/>
            <person name="Terry A."/>
            <person name="Shapiro H."/>
            <person name="Lindquist E."/>
            <person name="Kapitonov V.V."/>
            <person name="Jurka J."/>
            <person name="Genikhovich G."/>
            <person name="Grigoriev I.V."/>
            <person name="Lucas S.M."/>
            <person name="Steele R.E."/>
            <person name="Finnerty J.R."/>
            <person name="Technau U."/>
            <person name="Martindale M.Q."/>
            <person name="Rokhsar D.S."/>
        </authorList>
    </citation>
    <scope>NUCLEOTIDE SEQUENCE [LARGE SCALE GENOMIC DNA]</scope>
    <source>
        <strain evidence="18">CH2 X CH6</strain>
    </source>
</reference>
<evidence type="ECO:0000256" key="6">
    <source>
        <dbReference type="ARBA" id="ARBA00023065"/>
    </source>
</evidence>
<evidence type="ECO:0000256" key="4">
    <source>
        <dbReference type="ARBA" id="ARBA00022989"/>
    </source>
</evidence>
<feature type="transmembrane region" description="Helical" evidence="14">
    <location>
        <begin position="211"/>
        <end position="235"/>
    </location>
</feature>
<keyword evidence="7 14" id="KW-0472">Membrane</keyword>
<dbReference type="FunCoup" id="A7RKU6">
    <property type="interactions" value="87"/>
</dbReference>
<dbReference type="STRING" id="45351.A7RKU6"/>
<dbReference type="eggNOG" id="KOG3646">
    <property type="taxonomic scope" value="Eukaryota"/>
</dbReference>
<proteinExistence type="inferred from homology"/>
<dbReference type="GO" id="GO:0004888">
    <property type="term" value="F:transmembrane signaling receptor activity"/>
    <property type="evidence" value="ECO:0007669"/>
    <property type="project" value="InterPro"/>
</dbReference>
<dbReference type="HOGENOM" id="CLU_018074_2_1_1"/>
<dbReference type="SUPFAM" id="SSF90112">
    <property type="entry name" value="Neurotransmitter-gated ion-channel transmembrane pore"/>
    <property type="match status" value="1"/>
</dbReference>
<dbReference type="InterPro" id="IPR036719">
    <property type="entry name" value="Neuro-gated_channel_TM_sf"/>
</dbReference>
<dbReference type="OMA" id="FITHNEW"/>
<dbReference type="GO" id="GO:0042391">
    <property type="term" value="P:regulation of membrane potential"/>
    <property type="evidence" value="ECO:0000318"/>
    <property type="project" value="GO_Central"/>
</dbReference>
<keyword evidence="11" id="KW-1071">Ligand-gated ion channel</keyword>
<dbReference type="Gene3D" id="1.20.58.390">
    <property type="entry name" value="Neurotransmitter-gated ion-channel transmembrane domain"/>
    <property type="match status" value="1"/>
</dbReference>
<dbReference type="Pfam" id="PF02931">
    <property type="entry name" value="Neur_chan_LBD"/>
    <property type="match status" value="1"/>
</dbReference>
<dbReference type="CDD" id="cd19051">
    <property type="entry name" value="LGIC_TM_cation"/>
    <property type="match status" value="1"/>
</dbReference>
<dbReference type="PRINTS" id="PR00254">
    <property type="entry name" value="NICOTINICR"/>
</dbReference>
<dbReference type="InterPro" id="IPR038050">
    <property type="entry name" value="Neuro_actylchol_rec"/>
</dbReference>
<evidence type="ECO:0000313" key="17">
    <source>
        <dbReference type="EMBL" id="EDO47969.1"/>
    </source>
</evidence>
<evidence type="ECO:0000256" key="5">
    <source>
        <dbReference type="ARBA" id="ARBA00023018"/>
    </source>
</evidence>
<dbReference type="GO" id="GO:0005231">
    <property type="term" value="F:excitatory extracellular ligand-gated monoatomic ion channel activity"/>
    <property type="evidence" value="ECO:0000318"/>
    <property type="project" value="GO_Central"/>
</dbReference>
<dbReference type="OrthoDB" id="5975154at2759"/>
<dbReference type="FunFam" id="2.70.170.10:FF:000005">
    <property type="entry name" value="Neuronal nicotinic acetylcholine receptor alpha4 subunit"/>
    <property type="match status" value="1"/>
</dbReference>
<dbReference type="FunFam" id="1.20.58.390:FF:000043">
    <property type="entry name" value="AcetylCholine Receptor"/>
    <property type="match status" value="1"/>
</dbReference>
<dbReference type="PRINTS" id="PR00252">
    <property type="entry name" value="NRIONCHANNEL"/>
</dbReference>
<evidence type="ECO:0000256" key="13">
    <source>
        <dbReference type="ARBA" id="ARBA00034099"/>
    </source>
</evidence>
<dbReference type="PhylomeDB" id="A7RKU6"/>